<proteinExistence type="predicted"/>
<sequence>MTTPQPAPPPPVVQSRRPRPAATAPCPSCGVTLEFSLPTTALPTRSPSSPSASSPASPTATAEVYPWDHYRVQCFSCLEVGSIPLAKVSRRDQPSSPREANGTSAAAARAAKEQEQQRKRDGEKAKQQQSQQPPQPKKSYGGRKGTDESPLDLEYYELLGVSADATAPQIKKAYYLKAMKCHPDKNPDDPLAEEKFKEISQAYQVLMDPQRRSHYNQHGVPANGTDAAPFIDPEDFFKQQFGGDKFLDIIGEISIAKDFAEAMGASGATGESKPQKELSAEERSEIRNRRVQKLVDILSLKLALFVEAVPASPSTTEHLAAGGVEGVLTPEQERAQTEALEAFRAVMRLEAEMLKTESYGVELLHAVGYTYTLKSSYWLGKIDAEDGPVLKRAWGFGSRFAGAMREKAHIIGETVGTLRTAMDLQSSFSKLQELEKKKEDKKNGTGDAALGSGEEGKKADGTTASAADPLIPKKSEEQLEQEEKELRAKLEHEAATKGLEALWRGCKLEVEGVLREVCDRVLGDDAGVSRETRRRRGEAMRVLGQVYEAVKNEDAAGTADADAAR</sequence>
<feature type="compositionally biased region" description="Polar residues" evidence="1">
    <location>
        <begin position="94"/>
        <end position="104"/>
    </location>
</feature>
<dbReference type="Pfam" id="PF00226">
    <property type="entry name" value="DnaJ"/>
    <property type="match status" value="1"/>
</dbReference>
<evidence type="ECO:0000313" key="4">
    <source>
        <dbReference type="Proteomes" id="UP001212152"/>
    </source>
</evidence>
<dbReference type="EMBL" id="JADGJQ010000073">
    <property type="protein sequence ID" value="KAJ3172880.1"/>
    <property type="molecule type" value="Genomic_DNA"/>
</dbReference>
<keyword evidence="4" id="KW-1185">Reference proteome</keyword>
<feature type="region of interest" description="Disordered" evidence="1">
    <location>
        <begin position="1"/>
        <end position="60"/>
    </location>
</feature>
<comment type="caution">
    <text evidence="3">The sequence shown here is derived from an EMBL/GenBank/DDBJ whole genome shotgun (WGS) entry which is preliminary data.</text>
</comment>
<name>A0AAD5XK69_9FUNG</name>
<feature type="compositionally biased region" description="Low complexity" evidence="1">
    <location>
        <begin position="36"/>
        <end position="60"/>
    </location>
</feature>
<dbReference type="PROSITE" id="PS50076">
    <property type="entry name" value="DNAJ_2"/>
    <property type="match status" value="1"/>
</dbReference>
<evidence type="ECO:0000313" key="3">
    <source>
        <dbReference type="EMBL" id="KAJ3172880.1"/>
    </source>
</evidence>
<dbReference type="PRINTS" id="PR00625">
    <property type="entry name" value="JDOMAIN"/>
</dbReference>
<dbReference type="PANTHER" id="PTHR44924:SF1">
    <property type="entry name" value="DNAJ SUBFAMILY A MEMBER 2"/>
    <property type="match status" value="1"/>
</dbReference>
<dbReference type="PROSITE" id="PS00636">
    <property type="entry name" value="DNAJ_1"/>
    <property type="match status" value="1"/>
</dbReference>
<feature type="compositionally biased region" description="Basic and acidic residues" evidence="1">
    <location>
        <begin position="435"/>
        <end position="444"/>
    </location>
</feature>
<dbReference type="Proteomes" id="UP001212152">
    <property type="component" value="Unassembled WGS sequence"/>
</dbReference>
<feature type="region of interest" description="Disordered" evidence="1">
    <location>
        <begin position="88"/>
        <end position="147"/>
    </location>
</feature>
<dbReference type="CDD" id="cd06257">
    <property type="entry name" value="DnaJ"/>
    <property type="match status" value="1"/>
</dbReference>
<dbReference type="InterPro" id="IPR001623">
    <property type="entry name" value="DnaJ_domain"/>
</dbReference>
<dbReference type="Pfam" id="PF14308">
    <property type="entry name" value="DnaJ-X"/>
    <property type="match status" value="1"/>
</dbReference>
<dbReference type="PANTHER" id="PTHR44924">
    <property type="entry name" value="DNAJ SUBFAMILY A MEMBER 2"/>
    <property type="match status" value="1"/>
</dbReference>
<dbReference type="SMART" id="SM00271">
    <property type="entry name" value="DnaJ"/>
    <property type="match status" value="1"/>
</dbReference>
<evidence type="ECO:0000259" key="2">
    <source>
        <dbReference type="PROSITE" id="PS50076"/>
    </source>
</evidence>
<dbReference type="AlphaFoldDB" id="A0AAD5XK69"/>
<feature type="region of interest" description="Disordered" evidence="1">
    <location>
        <begin position="435"/>
        <end position="480"/>
    </location>
</feature>
<dbReference type="SUPFAM" id="SSF46565">
    <property type="entry name" value="Chaperone J-domain"/>
    <property type="match status" value="1"/>
</dbReference>
<accession>A0AAD5XK69</accession>
<gene>
    <name evidence="3" type="ORF">HDU87_007716</name>
</gene>
<feature type="compositionally biased region" description="Basic and acidic residues" evidence="1">
    <location>
        <begin position="110"/>
        <end position="126"/>
    </location>
</feature>
<dbReference type="InterPro" id="IPR036869">
    <property type="entry name" value="J_dom_sf"/>
</dbReference>
<organism evidence="3 4">
    <name type="scientific">Geranomyces variabilis</name>
    <dbReference type="NCBI Taxonomy" id="109894"/>
    <lineage>
        <taxon>Eukaryota</taxon>
        <taxon>Fungi</taxon>
        <taxon>Fungi incertae sedis</taxon>
        <taxon>Chytridiomycota</taxon>
        <taxon>Chytridiomycota incertae sedis</taxon>
        <taxon>Chytridiomycetes</taxon>
        <taxon>Spizellomycetales</taxon>
        <taxon>Powellomycetaceae</taxon>
        <taxon>Geranomyces</taxon>
    </lineage>
</organism>
<dbReference type="Gene3D" id="1.10.287.110">
    <property type="entry name" value="DnaJ domain"/>
    <property type="match status" value="1"/>
</dbReference>
<evidence type="ECO:0000256" key="1">
    <source>
        <dbReference type="SAM" id="MobiDB-lite"/>
    </source>
</evidence>
<dbReference type="InterPro" id="IPR026894">
    <property type="entry name" value="DnaJ_X"/>
</dbReference>
<protein>
    <recommendedName>
        <fullName evidence="2">J domain-containing protein</fullName>
    </recommendedName>
</protein>
<reference evidence="3" key="1">
    <citation type="submission" date="2020-05" db="EMBL/GenBank/DDBJ databases">
        <title>Phylogenomic resolution of chytrid fungi.</title>
        <authorList>
            <person name="Stajich J.E."/>
            <person name="Amses K."/>
            <person name="Simmons R."/>
            <person name="Seto K."/>
            <person name="Myers J."/>
            <person name="Bonds A."/>
            <person name="Quandt C.A."/>
            <person name="Barry K."/>
            <person name="Liu P."/>
            <person name="Grigoriev I."/>
            <person name="Longcore J.E."/>
            <person name="James T.Y."/>
        </authorList>
    </citation>
    <scope>NUCLEOTIDE SEQUENCE</scope>
    <source>
        <strain evidence="3">JEL0379</strain>
    </source>
</reference>
<feature type="domain" description="J" evidence="2">
    <location>
        <begin position="154"/>
        <end position="219"/>
    </location>
</feature>
<dbReference type="InterPro" id="IPR018253">
    <property type="entry name" value="DnaJ_domain_CS"/>
</dbReference>
<feature type="compositionally biased region" description="Pro residues" evidence="1">
    <location>
        <begin position="1"/>
        <end position="12"/>
    </location>
</feature>